<dbReference type="Proteomes" id="UP000287798">
    <property type="component" value="Unassembled WGS sequence"/>
</dbReference>
<keyword evidence="1" id="KW-1133">Transmembrane helix</keyword>
<comment type="caution">
    <text evidence="2">The sequence shown here is derived from an EMBL/GenBank/DDBJ whole genome shotgun (WGS) entry which is preliminary data.</text>
</comment>
<protein>
    <submittedName>
        <fullName evidence="2">Uncharacterized protein</fullName>
    </submittedName>
</protein>
<gene>
    <name evidence="2" type="ORF">D6C00_04280</name>
</gene>
<feature type="transmembrane region" description="Helical" evidence="1">
    <location>
        <begin position="38"/>
        <end position="58"/>
    </location>
</feature>
<feature type="transmembrane region" description="Helical" evidence="1">
    <location>
        <begin position="7"/>
        <end position="26"/>
    </location>
</feature>
<dbReference type="OrthoDB" id="5801246at2"/>
<evidence type="ECO:0000256" key="1">
    <source>
        <dbReference type="SAM" id="Phobius"/>
    </source>
</evidence>
<name>A0A426QHQ6_9GAMM</name>
<dbReference type="RefSeq" id="WP_125180460.1">
    <property type="nucleotide sequence ID" value="NZ_QZMU01000001.1"/>
</dbReference>
<evidence type="ECO:0000313" key="3">
    <source>
        <dbReference type="Proteomes" id="UP000287798"/>
    </source>
</evidence>
<evidence type="ECO:0000313" key="2">
    <source>
        <dbReference type="EMBL" id="RRQ21246.1"/>
    </source>
</evidence>
<keyword evidence="1" id="KW-0472">Membrane</keyword>
<organism evidence="2 3">
    <name type="scientific">Thiohalobacter thiocyanaticus</name>
    <dbReference type="NCBI Taxonomy" id="585455"/>
    <lineage>
        <taxon>Bacteria</taxon>
        <taxon>Pseudomonadati</taxon>
        <taxon>Pseudomonadota</taxon>
        <taxon>Gammaproteobacteria</taxon>
        <taxon>Thiohalobacterales</taxon>
        <taxon>Thiohalobacteraceae</taxon>
        <taxon>Thiohalobacter</taxon>
    </lineage>
</organism>
<accession>A0A426QHQ6</accession>
<sequence>MILGTPGRVLVIWLGILVLAVINGMLREAVLLPMLDKPLALILSGILLSALILAVAYLSLPWLGRMPVAGYLTVGLGWLCLTLIFEFAFGRLVQGRPWPELLEAYTFRDGNLWPLVLLVTAAAPYVAARIRGWA</sequence>
<keyword evidence="3" id="KW-1185">Reference proteome</keyword>
<feature type="transmembrane region" description="Helical" evidence="1">
    <location>
        <begin position="70"/>
        <end position="90"/>
    </location>
</feature>
<feature type="transmembrane region" description="Helical" evidence="1">
    <location>
        <begin position="110"/>
        <end position="128"/>
    </location>
</feature>
<keyword evidence="1" id="KW-0812">Transmembrane</keyword>
<proteinExistence type="predicted"/>
<dbReference type="AlphaFoldDB" id="A0A426QHQ6"/>
<dbReference type="EMBL" id="QZMU01000001">
    <property type="protein sequence ID" value="RRQ21246.1"/>
    <property type="molecule type" value="Genomic_DNA"/>
</dbReference>
<reference evidence="2 3" key="1">
    <citation type="journal article" date="2010" name="Int. J. Syst. Evol. Microbiol.">
        <title>Thiohalobacter thiocyanaticus gen. nov., sp. nov., a moderately halophilic, sulfur-oxidizing gammaproteobacterium from hypersaline lakes, that utilizes thiocyanate.</title>
        <authorList>
            <person name="Sorokin D.Y."/>
            <person name="Kovaleva O.L."/>
            <person name="Tourova T.P."/>
            <person name="Muyzer G."/>
        </authorList>
    </citation>
    <scope>NUCLEOTIDE SEQUENCE [LARGE SCALE GENOMIC DNA]</scope>
    <source>
        <strain evidence="2 3">Hrh1</strain>
    </source>
</reference>